<organism evidence="3 4">
    <name type="scientific">Streptomyces sparsogenes DSM 40356</name>
    <dbReference type="NCBI Taxonomy" id="1331668"/>
    <lineage>
        <taxon>Bacteria</taxon>
        <taxon>Bacillati</taxon>
        <taxon>Actinomycetota</taxon>
        <taxon>Actinomycetes</taxon>
        <taxon>Kitasatosporales</taxon>
        <taxon>Streptomycetaceae</taxon>
        <taxon>Streptomyces</taxon>
    </lineage>
</organism>
<name>A0A1R1S6Q8_9ACTN</name>
<dbReference type="Pfam" id="PF13086">
    <property type="entry name" value="AAA_11"/>
    <property type="match status" value="1"/>
</dbReference>
<proteinExistence type="predicted"/>
<dbReference type="Gene3D" id="3.40.50.300">
    <property type="entry name" value="P-loop containing nucleotide triphosphate hydrolases"/>
    <property type="match status" value="2"/>
</dbReference>
<feature type="region of interest" description="Disordered" evidence="1">
    <location>
        <begin position="1"/>
        <end position="27"/>
    </location>
</feature>
<sequence>MTAPHPATGGAPAPGGTPGGAADGEAFDPAAAAARATEAILHDTLHGPHRGVVVDSPPGAGKSTLVVRAARELAAAGRPLMVVAQTNAQVDDLVDRLAREDPELPVGRLHSSEPHPYDPVLDQHPSVRASAKVADLAGLDVVVSTAAKWAHIKGVEPWRHAIVDEAYQMRSDALLAVAGLFERALFVGDPGQLDPFSVVGADQWAGLSYDPSASAVSTLLAHNPQLPQHRLPVSWRLPASAAPLVSDAFYPYTPFRSGTGHGDRRLRFGVPSDGSGPDRVLDEAAESGWGLLELPARRTPRTDPEAVGAVALVVRRLLDRGGAAVSERSADPVPLTADRIAVGTAHRDQAAAVRAALAGLGVVGVTVDTANRLQGREFDVTVVLHPLSGRPDATEFHLETGRLCVLASRHRHACVVVCRAGVAELLDEHPSTEPVQLGVTVKFPDGWEANHAVLAHLAEHRVSWRP</sequence>
<comment type="caution">
    <text evidence="3">The sequence shown here is derived from an EMBL/GenBank/DDBJ whole genome shotgun (WGS) entry which is preliminary data.</text>
</comment>
<feature type="domain" description="DNA2/NAM7 helicase helicase" evidence="2">
    <location>
        <begin position="49"/>
        <end position="113"/>
    </location>
</feature>
<dbReference type="PANTHER" id="PTHR43788">
    <property type="entry name" value="DNA2/NAM7 HELICASE FAMILY MEMBER"/>
    <property type="match status" value="1"/>
</dbReference>
<protein>
    <recommendedName>
        <fullName evidence="2">DNA2/NAM7 helicase helicase domain-containing protein</fullName>
    </recommendedName>
</protein>
<reference evidence="3 4" key="1">
    <citation type="submission" date="2013-05" db="EMBL/GenBank/DDBJ databases">
        <title>Genome sequence of Streptomyces sparsogenes DSM 40356.</title>
        <authorList>
            <person name="Coyne S."/>
            <person name="Seebeck F.P."/>
        </authorList>
    </citation>
    <scope>NUCLEOTIDE SEQUENCE [LARGE SCALE GENOMIC DNA]</scope>
    <source>
        <strain evidence="3 4">DSM 40356</strain>
    </source>
</reference>
<dbReference type="InterPro" id="IPR041677">
    <property type="entry name" value="DNA2/NAM7_AAA_11"/>
</dbReference>
<dbReference type="InterPro" id="IPR050534">
    <property type="entry name" value="Coronavir_polyprotein_1ab"/>
</dbReference>
<evidence type="ECO:0000313" key="4">
    <source>
        <dbReference type="Proteomes" id="UP000186168"/>
    </source>
</evidence>
<dbReference type="InterPro" id="IPR027417">
    <property type="entry name" value="P-loop_NTPase"/>
</dbReference>
<evidence type="ECO:0000313" key="3">
    <source>
        <dbReference type="EMBL" id="OMI33995.1"/>
    </source>
</evidence>
<feature type="compositionally biased region" description="Low complexity" evidence="1">
    <location>
        <begin position="1"/>
        <end position="11"/>
    </location>
</feature>
<dbReference type="PANTHER" id="PTHR43788:SF8">
    <property type="entry name" value="DNA-BINDING PROTEIN SMUBP-2"/>
    <property type="match status" value="1"/>
</dbReference>
<dbReference type="AlphaFoldDB" id="A0A1R1S6Q8"/>
<dbReference type="STRING" id="67365.GCA_001704635_04840"/>
<dbReference type="SUPFAM" id="SSF52540">
    <property type="entry name" value="P-loop containing nucleoside triphosphate hydrolases"/>
    <property type="match status" value="1"/>
</dbReference>
<dbReference type="Proteomes" id="UP000186168">
    <property type="component" value="Unassembled WGS sequence"/>
</dbReference>
<feature type="compositionally biased region" description="Gly residues" evidence="1">
    <location>
        <begin position="12"/>
        <end position="22"/>
    </location>
</feature>
<dbReference type="EMBL" id="ASQP01000496">
    <property type="protein sequence ID" value="OMI33995.1"/>
    <property type="molecule type" value="Genomic_DNA"/>
</dbReference>
<evidence type="ECO:0000259" key="2">
    <source>
        <dbReference type="Pfam" id="PF13086"/>
    </source>
</evidence>
<gene>
    <name evidence="3" type="ORF">SPAR_38617</name>
</gene>
<dbReference type="GO" id="GO:0043139">
    <property type="term" value="F:5'-3' DNA helicase activity"/>
    <property type="evidence" value="ECO:0007669"/>
    <property type="project" value="TreeGrafter"/>
</dbReference>
<keyword evidence="4" id="KW-1185">Reference proteome</keyword>
<accession>A0A1R1S6Q8</accession>
<evidence type="ECO:0000256" key="1">
    <source>
        <dbReference type="SAM" id="MobiDB-lite"/>
    </source>
</evidence>